<comment type="similarity">
    <text evidence="2">Belongs to the MIP/aquaporin (TC 1.A.8) family. AQP11/AQP12 subfamily.</text>
</comment>
<reference evidence="10 11" key="1">
    <citation type="submission" date="2019-04" db="EMBL/GenBank/DDBJ databases">
        <authorList>
            <consortium name="Wellcome Sanger Institute Data Sharing"/>
        </authorList>
    </citation>
    <scope>NUCLEOTIDE SEQUENCE [LARGE SCALE GENOMIC DNA]</scope>
</reference>
<keyword evidence="7 8" id="KW-0472">Membrane</keyword>
<feature type="transmembrane region" description="Helical" evidence="8">
    <location>
        <begin position="6"/>
        <end position="27"/>
    </location>
</feature>
<dbReference type="Ensembl" id="ENSSFOT00015059204.1">
    <property type="protein sequence ID" value="ENSSFOP00015076013.1"/>
    <property type="gene ID" value="ENSSFOG00015032336.1"/>
</dbReference>
<proteinExistence type="inferred from homology"/>
<dbReference type="PANTHER" id="PTHR21191:SF8">
    <property type="entry name" value="AQUAPORIN-12A-RELATED"/>
    <property type="match status" value="1"/>
</dbReference>
<comment type="subcellular location">
    <subcellularLocation>
        <location evidence="1">Membrane</location>
        <topology evidence="1">Multi-pass membrane protein</topology>
    </subcellularLocation>
</comment>
<dbReference type="InterPro" id="IPR016697">
    <property type="entry name" value="Aquaporin_11/12"/>
</dbReference>
<dbReference type="SUPFAM" id="SSF81338">
    <property type="entry name" value="Aquaporin-like"/>
    <property type="match status" value="1"/>
</dbReference>
<feature type="compositionally biased region" description="Basic and acidic residues" evidence="9">
    <location>
        <begin position="273"/>
        <end position="291"/>
    </location>
</feature>
<keyword evidence="4 8" id="KW-0812">Transmembrane</keyword>
<evidence type="ECO:0000256" key="7">
    <source>
        <dbReference type="ARBA" id="ARBA00023136"/>
    </source>
</evidence>
<dbReference type="InterPro" id="IPR051883">
    <property type="entry name" value="AQP11/12_channel"/>
</dbReference>
<evidence type="ECO:0000256" key="3">
    <source>
        <dbReference type="ARBA" id="ARBA00022448"/>
    </source>
</evidence>
<dbReference type="InterPro" id="IPR023265">
    <property type="entry name" value="Aquaporin_12"/>
</dbReference>
<evidence type="ECO:0000256" key="6">
    <source>
        <dbReference type="ARBA" id="ARBA00022989"/>
    </source>
</evidence>
<dbReference type="InterPro" id="IPR023271">
    <property type="entry name" value="Aquaporin-like"/>
</dbReference>
<dbReference type="GO" id="GO:0015267">
    <property type="term" value="F:channel activity"/>
    <property type="evidence" value="ECO:0007669"/>
    <property type="project" value="TreeGrafter"/>
</dbReference>
<dbReference type="Gene3D" id="1.20.1080.10">
    <property type="entry name" value="Glycerol uptake facilitator protein"/>
    <property type="match status" value="1"/>
</dbReference>
<dbReference type="AlphaFoldDB" id="A0A8C9WGG6"/>
<gene>
    <name evidence="10" type="primary">AQP12A</name>
    <name evidence="10" type="synonym">aqp12</name>
</gene>
<evidence type="ECO:0000256" key="5">
    <source>
        <dbReference type="ARBA" id="ARBA00022737"/>
    </source>
</evidence>
<evidence type="ECO:0000313" key="11">
    <source>
        <dbReference type="Proteomes" id="UP000694397"/>
    </source>
</evidence>
<dbReference type="GO" id="GO:0005737">
    <property type="term" value="C:cytoplasm"/>
    <property type="evidence" value="ECO:0007669"/>
    <property type="project" value="TreeGrafter"/>
</dbReference>
<dbReference type="GO" id="GO:0016020">
    <property type="term" value="C:membrane"/>
    <property type="evidence" value="ECO:0007669"/>
    <property type="project" value="UniProtKB-SubCell"/>
</dbReference>
<organism evidence="10 11">
    <name type="scientific">Scleropages formosus</name>
    <name type="common">Asian bonytongue</name>
    <name type="synonym">Osteoglossum formosum</name>
    <dbReference type="NCBI Taxonomy" id="113540"/>
    <lineage>
        <taxon>Eukaryota</taxon>
        <taxon>Metazoa</taxon>
        <taxon>Chordata</taxon>
        <taxon>Craniata</taxon>
        <taxon>Vertebrata</taxon>
        <taxon>Euteleostomi</taxon>
        <taxon>Actinopterygii</taxon>
        <taxon>Neopterygii</taxon>
        <taxon>Teleostei</taxon>
        <taxon>Osteoglossocephala</taxon>
        <taxon>Osteoglossomorpha</taxon>
        <taxon>Osteoglossiformes</taxon>
        <taxon>Osteoglossidae</taxon>
        <taxon>Scleropages</taxon>
    </lineage>
</organism>
<accession>A0A8C9WGG6</accession>
<feature type="region of interest" description="Disordered" evidence="9">
    <location>
        <begin position="267"/>
        <end position="291"/>
    </location>
</feature>
<evidence type="ECO:0000256" key="1">
    <source>
        <dbReference type="ARBA" id="ARBA00004141"/>
    </source>
</evidence>
<feature type="transmembrane region" description="Helical" evidence="8">
    <location>
        <begin position="107"/>
        <end position="129"/>
    </location>
</feature>
<dbReference type="GeneTree" id="ENSGT00530000063816"/>
<feature type="transmembrane region" description="Helical" evidence="8">
    <location>
        <begin position="67"/>
        <end position="86"/>
    </location>
</feature>
<reference evidence="10" key="3">
    <citation type="submission" date="2025-09" db="UniProtKB">
        <authorList>
            <consortium name="Ensembl"/>
        </authorList>
    </citation>
    <scope>IDENTIFICATION</scope>
</reference>
<keyword evidence="11" id="KW-1185">Reference proteome</keyword>
<sequence length="291" mass="31767">MSALNVSLGFLVGVTTLTLSAGSILRLRPLWSFSAEFPASFMLVACWLEVRTLAELGPWAAGFGPDVAATALFLVLLAHGVVSRGASGNPLVIFGQFLQRETTAPRALSALVGHFSAACLAQLVARFYWSLELSDMHLIRNLMARECTPALRGSMLQGAFAEGVCALLFHLMHLRLQQSSALLRVPLVALLLTVLSCAGDSHTAGFTNPSLAYALTFHCPGFTWAQYCAVYWLAPLVATVTALFLYTGHIPRLFTRNLLYPQKSRFRVPRAKQQQDRTDKRGETRAEKKGA</sequence>
<dbReference type="PIRSF" id="PIRSF017529">
    <property type="entry name" value="Aquaporin_11/12"/>
    <property type="match status" value="1"/>
</dbReference>
<dbReference type="GO" id="GO:0071391">
    <property type="term" value="P:cellular response to estrogen stimulus"/>
    <property type="evidence" value="ECO:0007669"/>
    <property type="project" value="Ensembl"/>
</dbReference>
<name>A0A8C9WGG6_SCLFO</name>
<keyword evidence="3" id="KW-0813">Transport</keyword>
<evidence type="ECO:0000256" key="4">
    <source>
        <dbReference type="ARBA" id="ARBA00022692"/>
    </source>
</evidence>
<evidence type="ECO:0000313" key="10">
    <source>
        <dbReference type="Ensembl" id="ENSSFOP00015076013.1"/>
    </source>
</evidence>
<reference evidence="10" key="2">
    <citation type="submission" date="2025-08" db="UniProtKB">
        <authorList>
            <consortium name="Ensembl"/>
        </authorList>
    </citation>
    <scope>IDENTIFICATION</scope>
</reference>
<feature type="transmembrane region" description="Helical" evidence="8">
    <location>
        <begin position="181"/>
        <end position="204"/>
    </location>
</feature>
<keyword evidence="6 8" id="KW-1133">Transmembrane helix</keyword>
<feature type="transmembrane region" description="Helical" evidence="8">
    <location>
        <begin position="149"/>
        <end position="169"/>
    </location>
</feature>
<evidence type="ECO:0000256" key="9">
    <source>
        <dbReference type="SAM" id="MobiDB-lite"/>
    </source>
</evidence>
<dbReference type="PANTHER" id="PTHR21191">
    <property type="entry name" value="AQUAPORIN"/>
    <property type="match status" value="1"/>
</dbReference>
<dbReference type="Proteomes" id="UP000694397">
    <property type="component" value="Chromosome 19"/>
</dbReference>
<dbReference type="PRINTS" id="PR02025">
    <property type="entry name" value="AQUAPORIN12"/>
</dbReference>
<evidence type="ECO:0000256" key="2">
    <source>
        <dbReference type="ARBA" id="ARBA00005900"/>
    </source>
</evidence>
<keyword evidence="5" id="KW-0677">Repeat</keyword>
<protein>
    <recommendedName>
        <fullName evidence="8">Aquaporin</fullName>
    </recommendedName>
</protein>
<feature type="transmembrane region" description="Helical" evidence="8">
    <location>
        <begin position="224"/>
        <end position="246"/>
    </location>
</feature>
<dbReference type="FunFam" id="1.20.1080.10:FF:000018">
    <property type="entry name" value="Aquaporin"/>
    <property type="match status" value="1"/>
</dbReference>
<evidence type="ECO:0000256" key="8">
    <source>
        <dbReference type="PIRNR" id="PIRNR017529"/>
    </source>
</evidence>
<dbReference type="OrthoDB" id="1580043at2759"/>